<keyword evidence="3" id="KW-1185">Reference proteome</keyword>
<dbReference type="Proteomes" id="UP000299102">
    <property type="component" value="Unassembled WGS sequence"/>
</dbReference>
<keyword evidence="1" id="KW-1133">Transmembrane helix</keyword>
<proteinExistence type="predicted"/>
<dbReference type="AlphaFoldDB" id="A0A4C2A942"/>
<evidence type="ECO:0000313" key="2">
    <source>
        <dbReference type="EMBL" id="GBP97216.1"/>
    </source>
</evidence>
<keyword evidence="1" id="KW-0472">Membrane</keyword>
<accession>A0A4C2A942</accession>
<name>A0A4C2A942_EUMVA</name>
<organism evidence="2 3">
    <name type="scientific">Eumeta variegata</name>
    <name type="common">Bagworm moth</name>
    <name type="synonym">Eumeta japonica</name>
    <dbReference type="NCBI Taxonomy" id="151549"/>
    <lineage>
        <taxon>Eukaryota</taxon>
        <taxon>Metazoa</taxon>
        <taxon>Ecdysozoa</taxon>
        <taxon>Arthropoda</taxon>
        <taxon>Hexapoda</taxon>
        <taxon>Insecta</taxon>
        <taxon>Pterygota</taxon>
        <taxon>Neoptera</taxon>
        <taxon>Endopterygota</taxon>
        <taxon>Lepidoptera</taxon>
        <taxon>Glossata</taxon>
        <taxon>Ditrysia</taxon>
        <taxon>Tineoidea</taxon>
        <taxon>Psychidae</taxon>
        <taxon>Oiketicinae</taxon>
        <taxon>Eumeta</taxon>
    </lineage>
</organism>
<evidence type="ECO:0000313" key="3">
    <source>
        <dbReference type="Proteomes" id="UP000299102"/>
    </source>
</evidence>
<reference evidence="2 3" key="1">
    <citation type="journal article" date="2019" name="Commun. Biol.">
        <title>The bagworm genome reveals a unique fibroin gene that provides high tensile strength.</title>
        <authorList>
            <person name="Kono N."/>
            <person name="Nakamura H."/>
            <person name="Ohtoshi R."/>
            <person name="Tomita M."/>
            <person name="Numata K."/>
            <person name="Arakawa K."/>
        </authorList>
    </citation>
    <scope>NUCLEOTIDE SEQUENCE [LARGE SCALE GENOMIC DNA]</scope>
</reference>
<feature type="transmembrane region" description="Helical" evidence="1">
    <location>
        <begin position="29"/>
        <end position="46"/>
    </location>
</feature>
<protein>
    <submittedName>
        <fullName evidence="2">Uncharacterized protein</fullName>
    </submittedName>
</protein>
<gene>
    <name evidence="2" type="ORF">EVAR_103876_1</name>
</gene>
<comment type="caution">
    <text evidence="2">The sequence shown here is derived from an EMBL/GenBank/DDBJ whole genome shotgun (WGS) entry which is preliminary data.</text>
</comment>
<keyword evidence="1" id="KW-0812">Transmembrane</keyword>
<evidence type="ECO:0000256" key="1">
    <source>
        <dbReference type="SAM" id="Phobius"/>
    </source>
</evidence>
<dbReference type="EMBL" id="BGZK01002897">
    <property type="protein sequence ID" value="GBP97216.1"/>
    <property type="molecule type" value="Genomic_DNA"/>
</dbReference>
<sequence length="169" mass="18596">MRALAKTGAVSAWVSESHAAHRRLFWESGFPWVAVTIYFIMTRILVCPFTDLNKDAASANSPSHIRVSYTPAVLADVDITSVTEAVSGLRPARGQHRCLEGHGPRSPKKRLRQCMAQGYSPLTRQMVNALITPLEWRVSVDGGDHLLSGGLHGLLPLENAIYKKMNALH</sequence>